<dbReference type="EMBL" id="JALLAZ020000959">
    <property type="protein sequence ID" value="KAL3783704.1"/>
    <property type="molecule type" value="Genomic_DNA"/>
</dbReference>
<feature type="transmembrane region" description="Helical" evidence="4">
    <location>
        <begin position="479"/>
        <end position="500"/>
    </location>
</feature>
<dbReference type="Proteomes" id="UP001530315">
    <property type="component" value="Unassembled WGS sequence"/>
</dbReference>
<feature type="compositionally biased region" description="Basic and acidic residues" evidence="3">
    <location>
        <begin position="1"/>
        <end position="10"/>
    </location>
</feature>
<dbReference type="PANTHER" id="PTHR24220">
    <property type="entry name" value="IMPORT ATP-BINDING PROTEIN"/>
    <property type="match status" value="1"/>
</dbReference>
<keyword evidence="7" id="KW-1185">Reference proteome</keyword>
<accession>A0ABD3P7T3</accession>
<evidence type="ECO:0000256" key="4">
    <source>
        <dbReference type="SAM" id="Phobius"/>
    </source>
</evidence>
<evidence type="ECO:0000256" key="3">
    <source>
        <dbReference type="SAM" id="MobiDB-lite"/>
    </source>
</evidence>
<dbReference type="InterPro" id="IPR027417">
    <property type="entry name" value="P-loop_NTPase"/>
</dbReference>
<dbReference type="PROSITE" id="PS00211">
    <property type="entry name" value="ABC_TRANSPORTER_1"/>
    <property type="match status" value="1"/>
</dbReference>
<feature type="transmembrane region" description="Helical" evidence="4">
    <location>
        <begin position="432"/>
        <end position="458"/>
    </location>
</feature>
<keyword evidence="1" id="KW-0547">Nucleotide-binding</keyword>
<keyword evidence="4" id="KW-0812">Transmembrane</keyword>
<dbReference type="InterPro" id="IPR017871">
    <property type="entry name" value="ABC_transporter-like_CS"/>
</dbReference>
<dbReference type="InterPro" id="IPR030802">
    <property type="entry name" value="Permease_MalE"/>
</dbReference>
<organism evidence="6 7">
    <name type="scientific">Stephanodiscus triporus</name>
    <dbReference type="NCBI Taxonomy" id="2934178"/>
    <lineage>
        <taxon>Eukaryota</taxon>
        <taxon>Sar</taxon>
        <taxon>Stramenopiles</taxon>
        <taxon>Ochrophyta</taxon>
        <taxon>Bacillariophyta</taxon>
        <taxon>Coscinodiscophyceae</taxon>
        <taxon>Thalassiosirophycidae</taxon>
        <taxon>Stephanodiscales</taxon>
        <taxon>Stephanodiscaceae</taxon>
        <taxon>Stephanodiscus</taxon>
    </lineage>
</organism>
<evidence type="ECO:0000259" key="5">
    <source>
        <dbReference type="PROSITE" id="PS50893"/>
    </source>
</evidence>
<protein>
    <recommendedName>
        <fullName evidence="5">ABC transporter domain-containing protein</fullName>
    </recommendedName>
</protein>
<feature type="transmembrane region" description="Helical" evidence="4">
    <location>
        <begin position="630"/>
        <end position="653"/>
    </location>
</feature>
<feature type="region of interest" description="Disordered" evidence="3">
    <location>
        <begin position="140"/>
        <end position="173"/>
    </location>
</feature>
<feature type="region of interest" description="Disordered" evidence="3">
    <location>
        <begin position="1"/>
        <end position="22"/>
    </location>
</feature>
<keyword evidence="4" id="KW-1133">Transmembrane helix</keyword>
<name>A0ABD3P7T3_9STRA</name>
<dbReference type="PROSITE" id="PS50893">
    <property type="entry name" value="ABC_TRANSPORTER_2"/>
    <property type="match status" value="1"/>
</dbReference>
<proteinExistence type="predicted"/>
<feature type="domain" description="ABC transporter" evidence="5">
    <location>
        <begin position="25"/>
        <end position="300"/>
    </location>
</feature>
<dbReference type="Pfam" id="PF02405">
    <property type="entry name" value="MlaE"/>
    <property type="match status" value="1"/>
</dbReference>
<gene>
    <name evidence="6" type="ORF">ACHAW5_005189</name>
</gene>
<evidence type="ECO:0000313" key="6">
    <source>
        <dbReference type="EMBL" id="KAL3783704.1"/>
    </source>
</evidence>
<evidence type="ECO:0000256" key="1">
    <source>
        <dbReference type="ARBA" id="ARBA00022741"/>
    </source>
</evidence>
<keyword evidence="4" id="KW-0472">Membrane</keyword>
<dbReference type="Gene3D" id="3.40.50.300">
    <property type="entry name" value="P-loop containing nucleotide triphosphate hydrolases"/>
    <property type="match status" value="1"/>
</dbReference>
<dbReference type="InterPro" id="IPR003439">
    <property type="entry name" value="ABC_transporter-like_ATP-bd"/>
</dbReference>
<sequence>MEPTEDERPNRTASPEEEAEDGDLILEFDARNVDPTKCPFTNDRISFSLRRSSCVHLAGMSGAGKSTLSSYIAGLTPPSRSGAGALRHTLGIEIAACSWNSSIPPGERVGMLFQQTTLLDSLTVAGNVLVALENCPSVARNRNGGGGGGEDGGGGGGGGGGRRRRRRRAEAHRRRATVKGLLEAVGLDYLRDGPKRPSELSGGMARRASLALQLAQHKRLIVLDEPFAGLDLATGVGVARELDRLRRERGTALLLISHEPEIVDIVMGEATRIAPDAYVATAKNDEYGRRDGKGDGIPHAGASSSLHRTVTLNRRDSSDYDGSKVGVALRHPSVFGKDAHERFFVKLLDYFLYSLPLILLTFLAAGLAISMLSADILRRVDVSDTVLSVVQREIKPLIQMFTGEEDVNPMYTMMINMKVRAMLNVTIPPAKASLYAMGMAKLFVLEIGPLITALLLSGRIGGSYSGEVATMQATAQNKLLLTLGISPVIWTFAPSLLASWLASPLLTLAGTLLALEIAAHVGPMYDIGSITSYRQEVRDAVFLPLRLRGVVAWRENEGWDKSLTKSVYSYLDLRSTLSDKYSDALIEIATHPVCFHLIKSVVFITIIMGVAEVASRRNADLTPKDVPKVITTSVVGGSLLVIFADWGFSQLLLKRQ</sequence>
<dbReference type="SUPFAM" id="SSF52540">
    <property type="entry name" value="P-loop containing nucleoside triphosphate hydrolases"/>
    <property type="match status" value="1"/>
</dbReference>
<feature type="transmembrane region" description="Helical" evidence="4">
    <location>
        <begin position="350"/>
        <end position="372"/>
    </location>
</feature>
<dbReference type="InterPro" id="IPR003593">
    <property type="entry name" value="AAA+_ATPase"/>
</dbReference>
<feature type="compositionally biased region" description="Gly residues" evidence="3">
    <location>
        <begin position="143"/>
        <end position="160"/>
    </location>
</feature>
<feature type="compositionally biased region" description="Basic residues" evidence="3">
    <location>
        <begin position="161"/>
        <end position="173"/>
    </location>
</feature>
<evidence type="ECO:0000256" key="2">
    <source>
        <dbReference type="ARBA" id="ARBA00022840"/>
    </source>
</evidence>
<dbReference type="PANTHER" id="PTHR24220:SF685">
    <property type="entry name" value="ABC TRANSPORTER RELATED"/>
    <property type="match status" value="1"/>
</dbReference>
<keyword evidence="2" id="KW-0067">ATP-binding</keyword>
<comment type="caution">
    <text evidence="6">The sequence shown here is derived from an EMBL/GenBank/DDBJ whole genome shotgun (WGS) entry which is preliminary data.</text>
</comment>
<feature type="transmembrane region" description="Helical" evidence="4">
    <location>
        <begin position="584"/>
        <end position="610"/>
    </location>
</feature>
<dbReference type="InterPro" id="IPR015854">
    <property type="entry name" value="ABC_transpr_LolD-like"/>
</dbReference>
<dbReference type="Pfam" id="PF00005">
    <property type="entry name" value="ABC_tran"/>
    <property type="match status" value="1"/>
</dbReference>
<dbReference type="AlphaFoldDB" id="A0ABD3P7T3"/>
<dbReference type="GO" id="GO:0005524">
    <property type="term" value="F:ATP binding"/>
    <property type="evidence" value="ECO:0007669"/>
    <property type="project" value="UniProtKB-KW"/>
</dbReference>
<dbReference type="SMART" id="SM00382">
    <property type="entry name" value="AAA"/>
    <property type="match status" value="1"/>
</dbReference>
<reference evidence="6 7" key="1">
    <citation type="submission" date="2024-10" db="EMBL/GenBank/DDBJ databases">
        <title>Updated reference genomes for cyclostephanoid diatoms.</title>
        <authorList>
            <person name="Roberts W.R."/>
            <person name="Alverson A.J."/>
        </authorList>
    </citation>
    <scope>NUCLEOTIDE SEQUENCE [LARGE SCALE GENOMIC DNA]</scope>
    <source>
        <strain evidence="6 7">AJA276-08</strain>
    </source>
</reference>
<evidence type="ECO:0000313" key="7">
    <source>
        <dbReference type="Proteomes" id="UP001530315"/>
    </source>
</evidence>